<organism evidence="1 2">
    <name type="scientific">Drosophila hydei</name>
    <name type="common">Fruit fly</name>
    <dbReference type="NCBI Taxonomy" id="7224"/>
    <lineage>
        <taxon>Eukaryota</taxon>
        <taxon>Metazoa</taxon>
        <taxon>Ecdysozoa</taxon>
        <taxon>Arthropoda</taxon>
        <taxon>Hexapoda</taxon>
        <taxon>Insecta</taxon>
        <taxon>Pterygota</taxon>
        <taxon>Neoptera</taxon>
        <taxon>Endopterygota</taxon>
        <taxon>Diptera</taxon>
        <taxon>Brachycera</taxon>
        <taxon>Muscomorpha</taxon>
        <taxon>Ephydroidea</taxon>
        <taxon>Drosophilidae</taxon>
        <taxon>Drosophila</taxon>
    </lineage>
</organism>
<proteinExistence type="predicted"/>
<dbReference type="GeneID" id="111596647"/>
<reference evidence="2" key="1">
    <citation type="submission" date="2025-08" db="UniProtKB">
        <authorList>
            <consortium name="RefSeq"/>
        </authorList>
    </citation>
    <scope>IDENTIFICATION</scope>
    <source>
        <strain evidence="2">15085-1641.00</strain>
        <tissue evidence="2">Whole body</tissue>
    </source>
</reference>
<gene>
    <name evidence="2" type="primary">LOC111596647</name>
</gene>
<sequence>MEGNTALSDVKMTQVINQLKTLRSSLNALSTYSPYTPPMMKDKSQYSSDSWKAASAVKLCCQQPNNLDGSSKTIDYKLQNANQEPRLTGGIQEHTIRRKCARFSGAEHRLYRLEQLN</sequence>
<evidence type="ECO:0000313" key="2">
    <source>
        <dbReference type="RefSeq" id="XP_023166712.1"/>
    </source>
</evidence>
<name>A0A6J1LHT3_DROHY</name>
<accession>A0A6J1LHT3</accession>
<keyword evidence="1" id="KW-1185">Reference proteome</keyword>
<dbReference type="AlphaFoldDB" id="A0A6J1LHT3"/>
<dbReference type="Proteomes" id="UP000504633">
    <property type="component" value="Unplaced"/>
</dbReference>
<evidence type="ECO:0000313" key="1">
    <source>
        <dbReference type="Proteomes" id="UP000504633"/>
    </source>
</evidence>
<protein>
    <submittedName>
        <fullName evidence="2">Uncharacterized protein LOC111596647</fullName>
    </submittedName>
</protein>
<dbReference type="KEGG" id="dhe:111596647"/>
<dbReference type="RefSeq" id="XP_023166712.1">
    <property type="nucleotide sequence ID" value="XM_023310944.2"/>
</dbReference>